<dbReference type="CDD" id="cd00431">
    <property type="entry name" value="cysteine_hydrolases"/>
    <property type="match status" value="1"/>
</dbReference>
<evidence type="ECO:0000256" key="1">
    <source>
        <dbReference type="ARBA" id="ARBA00022801"/>
    </source>
</evidence>
<gene>
    <name evidence="3" type="ORF">ABIE37_000186</name>
</gene>
<dbReference type="EMBL" id="JBEPSN010000001">
    <property type="protein sequence ID" value="MET4538431.1"/>
    <property type="molecule type" value="Genomic_DNA"/>
</dbReference>
<evidence type="ECO:0000313" key="3">
    <source>
        <dbReference type="EMBL" id="MET4538431.1"/>
    </source>
</evidence>
<sequence length="201" mass="20951">MELNPDRTAIVAIHCQGDIVSGEGAFAPFFHEQVVSRNVIANIGNLLNSARTAGMTVIYTRVAFKPDFSDLNANSPLLKVVEQSGCLKEGSALAEIIPELKPTAADIVITHQRIGGFVPELSAALEERGIDTLVFTGVATNASLESTARAANDAGYRVVIAEDSCSAATHEAHTASIESLSLFGEVASSTEIIGAAAPQAS</sequence>
<evidence type="ECO:0000259" key="2">
    <source>
        <dbReference type="Pfam" id="PF00857"/>
    </source>
</evidence>
<dbReference type="InterPro" id="IPR050272">
    <property type="entry name" value="Isochorismatase-like_hydrls"/>
</dbReference>
<dbReference type="GO" id="GO:0018750">
    <property type="term" value="F:biuret amidohydrolase activity"/>
    <property type="evidence" value="ECO:0007669"/>
    <property type="project" value="UniProtKB-EC"/>
</dbReference>
<dbReference type="Proteomes" id="UP001549307">
    <property type="component" value="Unassembled WGS sequence"/>
</dbReference>
<keyword evidence="4" id="KW-1185">Reference proteome</keyword>
<comment type="caution">
    <text evidence="3">The sequence shown here is derived from an EMBL/GenBank/DDBJ whole genome shotgun (WGS) entry which is preliminary data.</text>
</comment>
<dbReference type="SUPFAM" id="SSF52499">
    <property type="entry name" value="Isochorismatase-like hydrolases"/>
    <property type="match status" value="1"/>
</dbReference>
<dbReference type="Gene3D" id="3.40.50.850">
    <property type="entry name" value="Isochorismatase-like"/>
    <property type="match status" value="1"/>
</dbReference>
<reference evidence="3 4" key="1">
    <citation type="submission" date="2024-06" db="EMBL/GenBank/DDBJ databases">
        <title>Sorghum-associated microbial communities from plants grown in Nebraska, USA.</title>
        <authorList>
            <person name="Schachtman D."/>
        </authorList>
    </citation>
    <scope>NUCLEOTIDE SEQUENCE [LARGE SCALE GENOMIC DNA]</scope>
    <source>
        <strain evidence="3 4">3552</strain>
    </source>
</reference>
<feature type="domain" description="Isochorismatase-like" evidence="2">
    <location>
        <begin position="8"/>
        <end position="190"/>
    </location>
</feature>
<proteinExistence type="predicted"/>
<dbReference type="InterPro" id="IPR000868">
    <property type="entry name" value="Isochorismatase-like_dom"/>
</dbReference>
<organism evidence="3 4">
    <name type="scientific">Arthrobacter bambusae</name>
    <dbReference type="NCBI Taxonomy" id="1338426"/>
    <lineage>
        <taxon>Bacteria</taxon>
        <taxon>Bacillati</taxon>
        <taxon>Actinomycetota</taxon>
        <taxon>Actinomycetes</taxon>
        <taxon>Micrococcales</taxon>
        <taxon>Micrococcaceae</taxon>
        <taxon>Arthrobacter</taxon>
    </lineage>
</organism>
<accession>A0ABV2P120</accession>
<keyword evidence="1 3" id="KW-0378">Hydrolase</keyword>
<dbReference type="PANTHER" id="PTHR43540:SF16">
    <property type="entry name" value="ISOCHORISMATASE-LIKE DOMAIN-CONTAINING PROTEIN"/>
    <property type="match status" value="1"/>
</dbReference>
<dbReference type="Pfam" id="PF00857">
    <property type="entry name" value="Isochorismatase"/>
    <property type="match status" value="1"/>
</dbReference>
<dbReference type="EC" id="3.5.1.84" evidence="3"/>
<dbReference type="GeneID" id="92751167"/>
<dbReference type="RefSeq" id="WP_354225836.1">
    <property type="nucleotide sequence ID" value="NZ_JBEPSN010000001.1"/>
</dbReference>
<evidence type="ECO:0000313" key="4">
    <source>
        <dbReference type="Proteomes" id="UP001549307"/>
    </source>
</evidence>
<name>A0ABV2P120_9MICC</name>
<protein>
    <submittedName>
        <fullName evidence="3">Nicotinamidase-related amidase</fullName>
        <ecNumber evidence="3">3.5.1.84</ecNumber>
    </submittedName>
</protein>
<dbReference type="InterPro" id="IPR036380">
    <property type="entry name" value="Isochorismatase-like_sf"/>
</dbReference>
<dbReference type="PANTHER" id="PTHR43540">
    <property type="entry name" value="PEROXYUREIDOACRYLATE/UREIDOACRYLATE AMIDOHYDROLASE-RELATED"/>
    <property type="match status" value="1"/>
</dbReference>